<evidence type="ECO:0000256" key="7">
    <source>
        <dbReference type="ARBA" id="ARBA00061617"/>
    </source>
</evidence>
<dbReference type="InterPro" id="IPR016161">
    <property type="entry name" value="Ald_DH/histidinol_DH"/>
</dbReference>
<dbReference type="InterPro" id="IPR041514">
    <property type="entry name" value="PutA_N"/>
</dbReference>
<dbReference type="Gene3D" id="3.40.605.10">
    <property type="entry name" value="Aldehyde Dehydrogenase, Chain A, domain 1"/>
    <property type="match status" value="1"/>
</dbReference>
<dbReference type="Pfam" id="PF18083">
    <property type="entry name" value="PutA_N"/>
    <property type="match status" value="1"/>
</dbReference>
<evidence type="ECO:0000256" key="4">
    <source>
        <dbReference type="ARBA" id="ARBA00023027"/>
    </source>
</evidence>
<dbReference type="OrthoDB" id="9812625at2"/>
<dbReference type="InterPro" id="IPR029510">
    <property type="entry name" value="Ald_DH_CS_GLU"/>
</dbReference>
<dbReference type="Pfam" id="PF00171">
    <property type="entry name" value="Aldedh"/>
    <property type="match status" value="1"/>
</dbReference>
<evidence type="ECO:0000259" key="11">
    <source>
        <dbReference type="Pfam" id="PF00171"/>
    </source>
</evidence>
<dbReference type="Gene3D" id="3.40.309.10">
    <property type="entry name" value="Aldehyde Dehydrogenase, Chain A, domain 2"/>
    <property type="match status" value="1"/>
</dbReference>
<dbReference type="SUPFAM" id="SSF53720">
    <property type="entry name" value="ALDH-like"/>
    <property type="match status" value="1"/>
</dbReference>
<dbReference type="InterPro" id="IPR050485">
    <property type="entry name" value="Proline_metab_enzyme"/>
</dbReference>
<feature type="domain" description="Aldehyde dehydrogenase" evidence="11">
    <location>
        <begin position="505"/>
        <end position="963"/>
    </location>
</feature>
<dbReference type="PIRSF" id="PIRSF000197">
    <property type="entry name" value="Bifunct_PutA"/>
    <property type="match status" value="1"/>
</dbReference>
<dbReference type="FunFam" id="3.40.605.10:FF:000045">
    <property type="entry name" value="1-pyrroline-5-carboxylate dehydrogenase 1"/>
    <property type="match status" value="1"/>
</dbReference>
<dbReference type="InterPro" id="IPR016160">
    <property type="entry name" value="Ald_DH_CS_CYS"/>
</dbReference>
<dbReference type="InterPro" id="IPR002872">
    <property type="entry name" value="Proline_DH_dom"/>
</dbReference>
<accession>A0A2U3QF76</accession>
<dbReference type="PANTHER" id="PTHR42862:SF1">
    <property type="entry name" value="DELTA-1-PYRROLINE-5-CARBOXYLATE DEHYDROGENASE 2, ISOFORM A-RELATED"/>
    <property type="match status" value="1"/>
</dbReference>
<dbReference type="PANTHER" id="PTHR42862">
    <property type="entry name" value="DELTA-1-PYRROLINE-5-CARBOXYLATE DEHYDROGENASE 1, ISOFORM A-RELATED"/>
    <property type="match status" value="1"/>
</dbReference>
<evidence type="ECO:0000256" key="5">
    <source>
        <dbReference type="ARBA" id="ARBA00032259"/>
    </source>
</evidence>
<proteinExistence type="inferred from homology"/>
<evidence type="ECO:0000259" key="13">
    <source>
        <dbReference type="Pfam" id="PF18083"/>
    </source>
</evidence>
<dbReference type="GO" id="GO:0003700">
    <property type="term" value="F:DNA-binding transcription factor activity"/>
    <property type="evidence" value="ECO:0007669"/>
    <property type="project" value="InterPro"/>
</dbReference>
<reference evidence="15" key="1">
    <citation type="submission" date="2018-03" db="EMBL/GenBank/DDBJ databases">
        <authorList>
            <person name="Zecchin S."/>
        </authorList>
    </citation>
    <scope>NUCLEOTIDE SEQUENCE [LARGE SCALE GENOMIC DNA]</scope>
</reference>
<dbReference type="EC" id="1.2.1.88" evidence="2"/>
<keyword evidence="3 10" id="KW-0560">Oxidoreductase</keyword>
<comment type="similarity">
    <text evidence="7">Belongs to the aldehyde dehydrogenase family. RocA subfamily.</text>
</comment>
<evidence type="ECO:0000256" key="2">
    <source>
        <dbReference type="ARBA" id="ARBA00012884"/>
    </source>
</evidence>
<dbReference type="InterPro" id="IPR016162">
    <property type="entry name" value="Ald_DH_N"/>
</dbReference>
<comment type="pathway">
    <text evidence="1">Amino-acid degradation; L-proline degradation into L-glutamate; L-glutamate from L-proline: step 2/2.</text>
</comment>
<dbReference type="GO" id="GO:0004657">
    <property type="term" value="F:proline dehydrogenase activity"/>
    <property type="evidence" value="ECO:0007669"/>
    <property type="project" value="InterPro"/>
</dbReference>
<protein>
    <recommendedName>
        <fullName evidence="5">L-glutamate gamma-semialdehyde dehydrogenase</fullName>
        <ecNumber evidence="2">1.2.1.88</ecNumber>
    </recommendedName>
    <alternativeName>
        <fullName evidence="5">L-glutamate gamma-semialdehyde dehydrogenase</fullName>
    </alternativeName>
</protein>
<dbReference type="AlphaFoldDB" id="A0A2U3QF76"/>
<dbReference type="GO" id="GO:0003842">
    <property type="term" value="F:L-glutamate gamma-semialdehyde dehydrogenase activity"/>
    <property type="evidence" value="ECO:0007669"/>
    <property type="project" value="UniProtKB-EC"/>
</dbReference>
<dbReference type="InterPro" id="IPR005932">
    <property type="entry name" value="RocA"/>
</dbReference>
<evidence type="ECO:0000256" key="3">
    <source>
        <dbReference type="ARBA" id="ARBA00023002"/>
    </source>
</evidence>
<dbReference type="PROSITE" id="PS00070">
    <property type="entry name" value="ALDEHYDE_DEHYDR_CYS"/>
    <property type="match status" value="1"/>
</dbReference>
<evidence type="ECO:0000313" key="14">
    <source>
        <dbReference type="EMBL" id="SPQ00076.1"/>
    </source>
</evidence>
<dbReference type="InterPro" id="IPR016163">
    <property type="entry name" value="Ald_DH_C"/>
</dbReference>
<dbReference type="Pfam" id="PF01619">
    <property type="entry name" value="Pro_dh"/>
    <property type="match status" value="1"/>
</dbReference>
<gene>
    <name evidence="14" type="ORF">NBG4_160041</name>
</gene>
<evidence type="ECO:0000256" key="10">
    <source>
        <dbReference type="RuleBase" id="RU003345"/>
    </source>
</evidence>
<evidence type="ECO:0000256" key="9">
    <source>
        <dbReference type="PROSITE-ProRule" id="PRU10007"/>
    </source>
</evidence>
<evidence type="ECO:0000313" key="15">
    <source>
        <dbReference type="Proteomes" id="UP000245125"/>
    </source>
</evidence>
<dbReference type="InterPro" id="IPR029041">
    <property type="entry name" value="FAD-linked_oxidoreductase-like"/>
</dbReference>
<dbReference type="SUPFAM" id="SSF51730">
    <property type="entry name" value="FAD-linked oxidoreductase"/>
    <property type="match status" value="1"/>
</dbReference>
<dbReference type="InterPro" id="IPR015590">
    <property type="entry name" value="Aldehyde_DH_dom"/>
</dbReference>
<evidence type="ECO:0000259" key="12">
    <source>
        <dbReference type="Pfam" id="PF01619"/>
    </source>
</evidence>
<dbReference type="Gene3D" id="3.20.20.220">
    <property type="match status" value="1"/>
</dbReference>
<feature type="domain" description="Proline dehydrogenase" evidence="12">
    <location>
        <begin position="127"/>
        <end position="429"/>
    </location>
</feature>
<dbReference type="EMBL" id="OUUY01000060">
    <property type="protein sequence ID" value="SPQ00076.1"/>
    <property type="molecule type" value="Genomic_DNA"/>
</dbReference>
<feature type="active site" evidence="8 9">
    <location>
        <position position="741"/>
    </location>
</feature>
<evidence type="ECO:0000256" key="8">
    <source>
        <dbReference type="PIRSR" id="PIRSR000197-1"/>
    </source>
</evidence>
<dbReference type="GO" id="GO:0010133">
    <property type="term" value="P:L-proline catabolic process to L-glutamate"/>
    <property type="evidence" value="ECO:0007669"/>
    <property type="project" value="InterPro"/>
</dbReference>
<dbReference type="PROSITE" id="PS00687">
    <property type="entry name" value="ALDEHYDE_DEHYDR_GLU"/>
    <property type="match status" value="1"/>
</dbReference>
<dbReference type="GO" id="GO:0009898">
    <property type="term" value="C:cytoplasmic side of plasma membrane"/>
    <property type="evidence" value="ECO:0007669"/>
    <property type="project" value="TreeGrafter"/>
</dbReference>
<dbReference type="InterPro" id="IPR025703">
    <property type="entry name" value="Bifunct_PutA"/>
</dbReference>
<dbReference type="NCBIfam" id="NF002852">
    <property type="entry name" value="PRK03137.1"/>
    <property type="match status" value="1"/>
</dbReference>
<keyword evidence="15" id="KW-1185">Reference proteome</keyword>
<dbReference type="FunFam" id="3.40.309.10:FF:000005">
    <property type="entry name" value="1-pyrroline-5-carboxylate dehydrogenase 1"/>
    <property type="match status" value="1"/>
</dbReference>
<sequence>MKIYGDLEKRIREIGRGLYGLAGDVPSIFNKRRWMGRLMDHAMKDAEFRLNLFRYIDVLPSLKTSDLIVGLLQEYFSGLPGAPLIIRKGIDRISRGFMPVVASKMIKAGVRSIAGQFIAGEDHHDAIKVLGTLWEDGFAGSIDFLGEEVLSDKEAGQYMLRYLQLMETLAPVAAKWNHDALLENDDKGQLPRFEISFKVTSLHSQLDPVNWDGSIASAKESIRPIVATARSTKASLCFDMEQYYCKDLVIETFKQVMEEFGDYPYAGIAIQAYLKESRTDLLGLIAWARKKKRRVSVRLVKGAYHDYETVYNMQKGWPLPVFENKEDTDNNFEVLTRILIENAEFVRPVIATHNIRSISHAIALGEVSNLPNNALEFQMLHGMGEPLRRQLKKMGYRIRVYLPVGDLLPGMAYLVRRLLENTSNVSFLRGFFAENRSYDEIINPPEPKPHRTWEKLPVEFRNEPPLDFSRAENREKMREALQSEREAFGKRYPIHIDGKDIFREKEIVSLNPADLEEIVGRVSSTDRNDAEQAAAAAVKAWDSWRSTAPEDRADFLFRTAAEFRKRRFELAALEVYEVGKTWKDADGDIVEAIDYLEFYGREMIRLGRPVNLGHYPGESNSYFYEPRGICLVISPWNFPLAISTGMVAAALVSGNCVIFKPSGFSPVTGRRLVDAFKDAGLPNGVLQYLPGPGQEVGEYLVTHKAVDLIAFTGSKDVGLRLIKLAAETSEGRRNIKKVIAEMGGKNAIIIDETAELDETVKGVLESALEFQGQKCSACSRVITVGDIHDEFLGRLRSAIESLRAGLPEDPATLIGPVIDNSALKKIQNFIEVGKKEASLFFSREVDGKGFFAGPVIFVGVNPSSALAQEEIFGPVIAVIRAQDIDEAIEIANNSQYALTGGIFSRNPLNINKACQRFAVGNLYINRKITGALVGRQPFGGSGMSGVGSKAGGPDYLLQFMNPRCIAENMMRRGFAPIS</sequence>
<evidence type="ECO:0000256" key="1">
    <source>
        <dbReference type="ARBA" id="ARBA00004786"/>
    </source>
</evidence>
<feature type="active site" evidence="8">
    <location>
        <position position="775"/>
    </location>
</feature>
<comment type="catalytic activity">
    <reaction evidence="6">
        <text>L-glutamate 5-semialdehyde + NAD(+) + H2O = L-glutamate + NADH + 2 H(+)</text>
        <dbReference type="Rhea" id="RHEA:30235"/>
        <dbReference type="ChEBI" id="CHEBI:15377"/>
        <dbReference type="ChEBI" id="CHEBI:15378"/>
        <dbReference type="ChEBI" id="CHEBI:29985"/>
        <dbReference type="ChEBI" id="CHEBI:57540"/>
        <dbReference type="ChEBI" id="CHEBI:57945"/>
        <dbReference type="ChEBI" id="CHEBI:58066"/>
        <dbReference type="EC" id="1.2.1.88"/>
    </reaction>
</comment>
<keyword evidence="4" id="KW-0520">NAD</keyword>
<organism evidence="14 15">
    <name type="scientific">Candidatus Sulfobium mesophilum</name>
    <dbReference type="NCBI Taxonomy" id="2016548"/>
    <lineage>
        <taxon>Bacteria</taxon>
        <taxon>Pseudomonadati</taxon>
        <taxon>Nitrospirota</taxon>
        <taxon>Nitrospiria</taxon>
        <taxon>Nitrospirales</taxon>
        <taxon>Nitrospiraceae</taxon>
        <taxon>Candidatus Sulfobium</taxon>
    </lineage>
</organism>
<name>A0A2U3QF76_9BACT</name>
<feature type="domain" description="Proline utilization A N-terminal" evidence="13">
    <location>
        <begin position="8"/>
        <end position="117"/>
    </location>
</feature>
<dbReference type="Proteomes" id="UP000245125">
    <property type="component" value="Unassembled WGS sequence"/>
</dbReference>
<dbReference type="CDD" id="cd07124">
    <property type="entry name" value="ALDH_PutA-P5CDH-RocA"/>
    <property type="match status" value="1"/>
</dbReference>
<evidence type="ECO:0000256" key="6">
    <source>
        <dbReference type="ARBA" id="ARBA00048142"/>
    </source>
</evidence>